<dbReference type="SUPFAM" id="SSF47661">
    <property type="entry name" value="t-snare proteins"/>
    <property type="match status" value="1"/>
</dbReference>
<dbReference type="InterPro" id="IPR006011">
    <property type="entry name" value="Syntaxin_N"/>
</dbReference>
<dbReference type="PANTHER" id="PTHR19957">
    <property type="entry name" value="SYNTAXIN"/>
    <property type="match status" value="1"/>
</dbReference>
<dbReference type="GO" id="GO:0005484">
    <property type="term" value="F:SNAP receptor activity"/>
    <property type="evidence" value="ECO:0007669"/>
    <property type="project" value="TreeGrafter"/>
</dbReference>
<dbReference type="EMBL" id="JASPKZ010007774">
    <property type="protein sequence ID" value="KAJ9582663.1"/>
    <property type="molecule type" value="Genomic_DNA"/>
</dbReference>
<evidence type="ECO:0000256" key="5">
    <source>
        <dbReference type="SAM" id="Coils"/>
    </source>
</evidence>
<dbReference type="InterPro" id="IPR045242">
    <property type="entry name" value="Syntaxin"/>
</dbReference>
<dbReference type="GO" id="GO:0006906">
    <property type="term" value="P:vesicle fusion"/>
    <property type="evidence" value="ECO:0007669"/>
    <property type="project" value="TreeGrafter"/>
</dbReference>
<feature type="non-terminal residue" evidence="7">
    <location>
        <position position="1"/>
    </location>
</feature>
<dbReference type="InterPro" id="IPR010989">
    <property type="entry name" value="SNARE"/>
</dbReference>
<sequence>VKQELDDLMADVKKTANSVRTKLKTMEQNIELDEETSGTSADLRIRKTQHATMSRKFVEVMTAYNLTQTEYRDKCKVRIQRQLELGKLYSIMKLLMSSIHYIII</sequence>
<keyword evidence="3" id="KW-1133">Transmembrane helix</keyword>
<evidence type="ECO:0000256" key="2">
    <source>
        <dbReference type="ARBA" id="ARBA00022692"/>
    </source>
</evidence>
<dbReference type="GO" id="GO:0048278">
    <property type="term" value="P:vesicle docking"/>
    <property type="evidence" value="ECO:0007669"/>
    <property type="project" value="TreeGrafter"/>
</dbReference>
<evidence type="ECO:0000256" key="1">
    <source>
        <dbReference type="ARBA" id="ARBA00004211"/>
    </source>
</evidence>
<dbReference type="GO" id="GO:0006887">
    <property type="term" value="P:exocytosis"/>
    <property type="evidence" value="ECO:0007669"/>
    <property type="project" value="TreeGrafter"/>
</dbReference>
<dbReference type="Pfam" id="PF00804">
    <property type="entry name" value="Syntaxin"/>
    <property type="match status" value="1"/>
</dbReference>
<evidence type="ECO:0000313" key="8">
    <source>
        <dbReference type="Proteomes" id="UP001233999"/>
    </source>
</evidence>
<reference evidence="7" key="1">
    <citation type="journal article" date="2023" name="IScience">
        <title>Live-bearing cockroach genome reveals convergent evolutionary mechanisms linked to viviparity in insects and beyond.</title>
        <authorList>
            <person name="Fouks B."/>
            <person name="Harrison M.C."/>
            <person name="Mikhailova A.A."/>
            <person name="Marchal E."/>
            <person name="English S."/>
            <person name="Carruthers M."/>
            <person name="Jennings E.C."/>
            <person name="Chiamaka E.L."/>
            <person name="Frigard R.A."/>
            <person name="Pippel M."/>
            <person name="Attardo G.M."/>
            <person name="Benoit J.B."/>
            <person name="Bornberg-Bauer E."/>
            <person name="Tobe S.S."/>
        </authorList>
    </citation>
    <scope>NUCLEOTIDE SEQUENCE</scope>
    <source>
        <strain evidence="7">Stay&amp;Tobe</strain>
    </source>
</reference>
<dbReference type="GO" id="GO:0006886">
    <property type="term" value="P:intracellular protein transport"/>
    <property type="evidence" value="ECO:0007669"/>
    <property type="project" value="TreeGrafter"/>
</dbReference>
<dbReference type="AlphaFoldDB" id="A0AAD7ZLF2"/>
<dbReference type="GO" id="GO:0000149">
    <property type="term" value="F:SNARE binding"/>
    <property type="evidence" value="ECO:0007669"/>
    <property type="project" value="TreeGrafter"/>
</dbReference>
<feature type="domain" description="Syntaxin N-terminal" evidence="6">
    <location>
        <begin position="1"/>
        <end position="84"/>
    </location>
</feature>
<dbReference type="Proteomes" id="UP001233999">
    <property type="component" value="Unassembled WGS sequence"/>
</dbReference>
<protein>
    <recommendedName>
        <fullName evidence="6">Syntaxin N-terminal domain-containing protein</fullName>
    </recommendedName>
</protein>
<dbReference type="CDD" id="cd00179">
    <property type="entry name" value="SynN"/>
    <property type="match status" value="1"/>
</dbReference>
<comment type="caution">
    <text evidence="7">The sequence shown here is derived from an EMBL/GenBank/DDBJ whole genome shotgun (WGS) entry which is preliminary data.</text>
</comment>
<keyword evidence="8" id="KW-1185">Reference proteome</keyword>
<reference evidence="7" key="2">
    <citation type="submission" date="2023-05" db="EMBL/GenBank/DDBJ databases">
        <authorList>
            <person name="Fouks B."/>
        </authorList>
    </citation>
    <scope>NUCLEOTIDE SEQUENCE</scope>
    <source>
        <strain evidence="7">Stay&amp;Tobe</strain>
        <tissue evidence="7">Testes</tissue>
    </source>
</reference>
<dbReference type="FunFam" id="1.20.58.70:FF:000011">
    <property type="entry name" value="Syntaxin 4"/>
    <property type="match status" value="1"/>
</dbReference>
<keyword evidence="2" id="KW-0812">Transmembrane</keyword>
<evidence type="ECO:0000259" key="6">
    <source>
        <dbReference type="Pfam" id="PF00804"/>
    </source>
</evidence>
<accession>A0AAD7ZLF2</accession>
<organism evidence="7 8">
    <name type="scientific">Diploptera punctata</name>
    <name type="common">Pacific beetle cockroach</name>
    <dbReference type="NCBI Taxonomy" id="6984"/>
    <lineage>
        <taxon>Eukaryota</taxon>
        <taxon>Metazoa</taxon>
        <taxon>Ecdysozoa</taxon>
        <taxon>Arthropoda</taxon>
        <taxon>Hexapoda</taxon>
        <taxon>Insecta</taxon>
        <taxon>Pterygota</taxon>
        <taxon>Neoptera</taxon>
        <taxon>Polyneoptera</taxon>
        <taxon>Dictyoptera</taxon>
        <taxon>Blattodea</taxon>
        <taxon>Blaberoidea</taxon>
        <taxon>Blaberidae</taxon>
        <taxon>Diplopterinae</taxon>
        <taxon>Diploptera</taxon>
    </lineage>
</organism>
<evidence type="ECO:0000256" key="3">
    <source>
        <dbReference type="ARBA" id="ARBA00022989"/>
    </source>
</evidence>
<comment type="subcellular location">
    <subcellularLocation>
        <location evidence="1">Membrane</location>
        <topology evidence="1">Single-pass type IV membrane protein</topology>
    </subcellularLocation>
</comment>
<proteinExistence type="predicted"/>
<dbReference type="PANTHER" id="PTHR19957:SF307">
    <property type="entry name" value="PROTEIN SSO1-RELATED"/>
    <property type="match status" value="1"/>
</dbReference>
<gene>
    <name evidence="7" type="ORF">L9F63_022992</name>
</gene>
<keyword evidence="5" id="KW-0175">Coiled coil</keyword>
<dbReference type="GO" id="GO:0031201">
    <property type="term" value="C:SNARE complex"/>
    <property type="evidence" value="ECO:0007669"/>
    <property type="project" value="TreeGrafter"/>
</dbReference>
<dbReference type="GO" id="GO:0005886">
    <property type="term" value="C:plasma membrane"/>
    <property type="evidence" value="ECO:0007669"/>
    <property type="project" value="TreeGrafter"/>
</dbReference>
<keyword evidence="4" id="KW-0472">Membrane</keyword>
<feature type="coiled-coil region" evidence="5">
    <location>
        <begin position="9"/>
        <end position="36"/>
    </location>
</feature>
<dbReference type="Gene3D" id="1.20.58.70">
    <property type="match status" value="1"/>
</dbReference>
<evidence type="ECO:0000256" key="4">
    <source>
        <dbReference type="ARBA" id="ARBA00023136"/>
    </source>
</evidence>
<name>A0AAD7ZLF2_DIPPU</name>
<evidence type="ECO:0000313" key="7">
    <source>
        <dbReference type="EMBL" id="KAJ9582663.1"/>
    </source>
</evidence>
<dbReference type="GO" id="GO:0012505">
    <property type="term" value="C:endomembrane system"/>
    <property type="evidence" value="ECO:0007669"/>
    <property type="project" value="TreeGrafter"/>
</dbReference>